<keyword evidence="8" id="KW-1185">Reference proteome</keyword>
<feature type="compositionally biased region" description="Basic and acidic residues" evidence="5">
    <location>
        <begin position="105"/>
        <end position="121"/>
    </location>
</feature>
<evidence type="ECO:0000256" key="5">
    <source>
        <dbReference type="SAM" id="MobiDB-lite"/>
    </source>
</evidence>
<comment type="caution">
    <text evidence="7">The sequence shown here is derived from an EMBL/GenBank/DDBJ whole genome shotgun (WGS) entry which is preliminary data.</text>
</comment>
<dbReference type="GO" id="GO:0005829">
    <property type="term" value="C:cytosol"/>
    <property type="evidence" value="ECO:0007669"/>
    <property type="project" value="TreeGrafter"/>
</dbReference>
<name>A0A2S7UZH6_9GAMM</name>
<protein>
    <recommendedName>
        <fullName evidence="4">RNA chaperone ProQ</fullName>
    </recommendedName>
</protein>
<dbReference type="HAMAP" id="MF_00749">
    <property type="entry name" value="ProQ"/>
    <property type="match status" value="1"/>
</dbReference>
<dbReference type="NCBIfam" id="NF003434">
    <property type="entry name" value="PRK04950.1"/>
    <property type="match status" value="1"/>
</dbReference>
<evidence type="ECO:0000256" key="1">
    <source>
        <dbReference type="ARBA" id="ARBA00022490"/>
    </source>
</evidence>
<dbReference type="Proteomes" id="UP000239007">
    <property type="component" value="Unassembled WGS sequence"/>
</dbReference>
<dbReference type="InterPro" id="IPR016103">
    <property type="entry name" value="ProQ/FinO"/>
</dbReference>
<feature type="domain" description="ProQ/FinO" evidence="6">
    <location>
        <begin position="4"/>
        <end position="118"/>
    </location>
</feature>
<feature type="region of interest" description="Disordered" evidence="5">
    <location>
        <begin position="91"/>
        <end position="162"/>
    </location>
</feature>
<dbReference type="RefSeq" id="WP_105053190.1">
    <property type="nucleotide sequence ID" value="NZ_BMYG01000001.1"/>
</dbReference>
<keyword evidence="1 4" id="KW-0963">Cytoplasm</keyword>
<dbReference type="EMBL" id="MSCH01000003">
    <property type="protein sequence ID" value="PQJ54670.1"/>
    <property type="molecule type" value="Genomic_DNA"/>
</dbReference>
<evidence type="ECO:0000259" key="6">
    <source>
        <dbReference type="SMART" id="SM00945"/>
    </source>
</evidence>
<dbReference type="InterPro" id="IPR035236">
    <property type="entry name" value="ProQ_C"/>
</dbReference>
<keyword evidence="2 4" id="KW-0694">RNA-binding</keyword>
<dbReference type="Pfam" id="PF17516">
    <property type="entry name" value="ProQ_C"/>
    <property type="match status" value="1"/>
</dbReference>
<comment type="subcellular location">
    <subcellularLocation>
        <location evidence="4">Cytoplasm</location>
    </subcellularLocation>
</comment>
<evidence type="ECO:0000256" key="3">
    <source>
        <dbReference type="ARBA" id="ARBA00023186"/>
    </source>
</evidence>
<proteinExistence type="inferred from homology"/>
<keyword evidence="3 4" id="KW-0143">Chaperone</keyword>
<comment type="similarity">
    <text evidence="4">Belongs to the ProQ family.</text>
</comment>
<evidence type="ECO:0000313" key="8">
    <source>
        <dbReference type="Proteomes" id="UP000239007"/>
    </source>
</evidence>
<dbReference type="PANTHER" id="PTHR38106">
    <property type="entry name" value="RNA CHAPERONE PROQ"/>
    <property type="match status" value="1"/>
</dbReference>
<dbReference type="SMART" id="SM00945">
    <property type="entry name" value="ProQ"/>
    <property type="match status" value="1"/>
</dbReference>
<evidence type="ECO:0000256" key="2">
    <source>
        <dbReference type="ARBA" id="ARBA00022884"/>
    </source>
</evidence>
<dbReference type="GO" id="GO:0010608">
    <property type="term" value="P:post-transcriptional regulation of gene expression"/>
    <property type="evidence" value="ECO:0007669"/>
    <property type="project" value="InterPro"/>
</dbReference>
<dbReference type="GO" id="GO:0034057">
    <property type="term" value="F:RNA strand-exchange activity"/>
    <property type="evidence" value="ECO:0007669"/>
    <property type="project" value="UniProtKB-UniRule"/>
</dbReference>
<dbReference type="OrthoDB" id="8421419at2"/>
<accession>A0A2S7UZH6</accession>
<evidence type="ECO:0000313" key="7">
    <source>
        <dbReference type="EMBL" id="PQJ54670.1"/>
    </source>
</evidence>
<comment type="function">
    <text evidence="4">RNA chaperone with significant RNA binding, RNA strand exchange and RNA duplexing activities.</text>
</comment>
<dbReference type="GO" id="GO:0033592">
    <property type="term" value="F:RNA strand annealing activity"/>
    <property type="evidence" value="ECO:0007669"/>
    <property type="project" value="UniProtKB-UniRule"/>
</dbReference>
<dbReference type="SUPFAM" id="SSF48657">
    <property type="entry name" value="FinO-like"/>
    <property type="match status" value="1"/>
</dbReference>
<dbReference type="AlphaFoldDB" id="A0A2S7UZH6"/>
<dbReference type="PANTHER" id="PTHR38106:SF1">
    <property type="entry name" value="RNA CHAPERONE PROQ"/>
    <property type="match status" value="1"/>
</dbReference>
<gene>
    <name evidence="4" type="primary">proQ</name>
    <name evidence="7" type="ORF">BTO11_14115</name>
</gene>
<organism evidence="7 8">
    <name type="scientific">Psychrosphaera saromensis</name>
    <dbReference type="NCBI Taxonomy" id="716813"/>
    <lineage>
        <taxon>Bacteria</taxon>
        <taxon>Pseudomonadati</taxon>
        <taxon>Pseudomonadota</taxon>
        <taxon>Gammaproteobacteria</taxon>
        <taxon>Alteromonadales</taxon>
        <taxon>Pseudoalteromonadaceae</taxon>
        <taxon>Psychrosphaera</taxon>
    </lineage>
</organism>
<sequence length="209" mass="23169">MQNQEKTDLNKVIEFLTIKFPKSFSLKGEAKPLKVGIFNDIAGLIGEEDPVSKTQIRHALRRYTNSWRYLEAVVKGGQRVDLEGNDAEPLTEEHVQHAQTQLAESKAKFQEKKKANASKDKKPYKKPAKNVANPPKRKAKSESQGTKPVAEPQKELVANDDFTEGKQVQVKLGASPIAATIVETSKNEVSVQLASGMVMKVSKENIFQA</sequence>
<dbReference type="InterPro" id="IPR023529">
    <property type="entry name" value="ProQ"/>
</dbReference>
<dbReference type="Gene3D" id="1.10.1710.10">
    <property type="entry name" value="ProQ/FinO domain"/>
    <property type="match status" value="1"/>
</dbReference>
<evidence type="ECO:0000256" key="4">
    <source>
        <dbReference type="HAMAP-Rule" id="MF_00749"/>
    </source>
</evidence>
<dbReference type="Pfam" id="PF04352">
    <property type="entry name" value="ProQ"/>
    <property type="match status" value="1"/>
</dbReference>
<reference evidence="7 8" key="1">
    <citation type="submission" date="2016-12" db="EMBL/GenBank/DDBJ databases">
        <title>Diversity of luminous bacteria.</title>
        <authorList>
            <person name="Yoshizawa S."/>
            <person name="Kogure K."/>
        </authorList>
    </citation>
    <scope>NUCLEOTIDE SEQUENCE [LARGE SCALE GENOMIC DNA]</scope>
    <source>
        <strain evidence="7 8">SA4-48</strain>
    </source>
</reference>
<dbReference type="InterPro" id="IPR036442">
    <property type="entry name" value="ProQ/FinO_sf"/>
</dbReference>